<organism evidence="1 2">
    <name type="scientific">Rhodoferax ferrireducens</name>
    <dbReference type="NCBI Taxonomy" id="192843"/>
    <lineage>
        <taxon>Bacteria</taxon>
        <taxon>Pseudomonadati</taxon>
        <taxon>Pseudomonadota</taxon>
        <taxon>Betaproteobacteria</taxon>
        <taxon>Burkholderiales</taxon>
        <taxon>Comamonadaceae</taxon>
        <taxon>Rhodoferax</taxon>
    </lineage>
</organism>
<dbReference type="InterPro" id="IPR003673">
    <property type="entry name" value="CoA-Trfase_fam_III"/>
</dbReference>
<dbReference type="Pfam" id="PF02515">
    <property type="entry name" value="CoA_transf_3"/>
    <property type="match status" value="1"/>
</dbReference>
<keyword evidence="1" id="KW-0808">Transferase</keyword>
<dbReference type="SUPFAM" id="SSF89796">
    <property type="entry name" value="CoA-transferase family III (CaiB/BaiF)"/>
    <property type="match status" value="1"/>
</dbReference>
<dbReference type="InterPro" id="IPR023606">
    <property type="entry name" value="CoA-Trfase_III_dom_1_sf"/>
</dbReference>
<reference evidence="1 2" key="1">
    <citation type="submission" date="2017-01" db="EMBL/GenBank/DDBJ databases">
        <title>Novel large sulfur bacteria in the metagenomes of groundwater-fed chemosynthetic microbial mats in the Lake Huron basin.</title>
        <authorList>
            <person name="Sharrar A.M."/>
            <person name="Flood B.E."/>
            <person name="Bailey J.V."/>
            <person name="Jones D.S."/>
            <person name="Biddanda B."/>
            <person name="Ruberg S.A."/>
            <person name="Marcus D.N."/>
            <person name="Dick G.J."/>
        </authorList>
    </citation>
    <scope>NUCLEOTIDE SEQUENCE [LARGE SCALE GENOMIC DNA]</scope>
    <source>
        <strain evidence="1">A7</strain>
    </source>
</reference>
<dbReference type="Gene3D" id="3.40.50.10540">
    <property type="entry name" value="Crotonobetainyl-coa:carnitine coa-transferase, domain 1"/>
    <property type="match status" value="1"/>
</dbReference>
<evidence type="ECO:0000313" key="2">
    <source>
        <dbReference type="Proteomes" id="UP000192505"/>
    </source>
</evidence>
<dbReference type="AlphaFoldDB" id="A0A1W9KXI2"/>
<dbReference type="Gene3D" id="3.30.1540.10">
    <property type="entry name" value="formyl-coa transferase, domain 3"/>
    <property type="match status" value="1"/>
</dbReference>
<name>A0A1W9KXI2_9BURK</name>
<accession>A0A1W9KXI2</accession>
<dbReference type="InterPro" id="IPR044855">
    <property type="entry name" value="CoA-Trfase_III_dom3_sf"/>
</dbReference>
<comment type="caution">
    <text evidence="1">The sequence shown here is derived from an EMBL/GenBank/DDBJ whole genome shotgun (WGS) entry which is preliminary data.</text>
</comment>
<proteinExistence type="predicted"/>
<protein>
    <submittedName>
        <fullName evidence="1">CoA transferase</fullName>
    </submittedName>
</protein>
<evidence type="ECO:0000313" key="1">
    <source>
        <dbReference type="EMBL" id="OQW89336.1"/>
    </source>
</evidence>
<dbReference type="GO" id="GO:0016740">
    <property type="term" value="F:transferase activity"/>
    <property type="evidence" value="ECO:0007669"/>
    <property type="project" value="UniProtKB-KW"/>
</dbReference>
<sequence length="308" mass="32418">MTNLAPPQPAPLPLTGVRILSLSLNLPGPAALQRLRQMGATCLKLEPPAPATSTGTGVESGITGDPMSLYSPAAYRVLHDGIEVQTINLKTDAGQAALHTELAQADVLITSFRPSALTKLGLDWATLHPRYPKLNMVAIFGAPGVLADLPGHDLTYVAENDLITGLDLPATLYADMGGALMASEAVLQTLLLRRQSGHGSFMEVALSDAAAHLALPRSWGATLPGTLLGGGHAGYRVYACLDGRVALAALEPHFAQSLCRVMGLAWRGLDMMLEESIHQAVAQFVAGHTREALEALAGEHDIPLHTLC</sequence>
<dbReference type="PANTHER" id="PTHR48228">
    <property type="entry name" value="SUCCINYL-COA--D-CITRAMALATE COA-TRANSFERASE"/>
    <property type="match status" value="1"/>
</dbReference>
<dbReference type="PANTHER" id="PTHR48228:SF5">
    <property type="entry name" value="ALPHA-METHYLACYL-COA RACEMASE"/>
    <property type="match status" value="1"/>
</dbReference>
<dbReference type="EMBL" id="MTEI01000002">
    <property type="protein sequence ID" value="OQW89336.1"/>
    <property type="molecule type" value="Genomic_DNA"/>
</dbReference>
<gene>
    <name evidence="1" type="ORF">BWK72_05225</name>
</gene>
<dbReference type="Proteomes" id="UP000192505">
    <property type="component" value="Unassembled WGS sequence"/>
</dbReference>
<dbReference type="InterPro" id="IPR050509">
    <property type="entry name" value="CoA-transferase_III"/>
</dbReference>